<evidence type="ECO:0000313" key="2">
    <source>
        <dbReference type="Proteomes" id="UP000887565"/>
    </source>
</evidence>
<organism evidence="2 3">
    <name type="scientific">Romanomermis culicivorax</name>
    <name type="common">Nematode worm</name>
    <dbReference type="NCBI Taxonomy" id="13658"/>
    <lineage>
        <taxon>Eukaryota</taxon>
        <taxon>Metazoa</taxon>
        <taxon>Ecdysozoa</taxon>
        <taxon>Nematoda</taxon>
        <taxon>Enoplea</taxon>
        <taxon>Dorylaimia</taxon>
        <taxon>Mermithida</taxon>
        <taxon>Mermithoidea</taxon>
        <taxon>Mermithidae</taxon>
        <taxon>Romanomermis</taxon>
    </lineage>
</organism>
<feature type="compositionally biased region" description="Polar residues" evidence="1">
    <location>
        <begin position="1"/>
        <end position="27"/>
    </location>
</feature>
<reference evidence="3" key="1">
    <citation type="submission" date="2022-11" db="UniProtKB">
        <authorList>
            <consortium name="WormBaseParasite"/>
        </authorList>
    </citation>
    <scope>IDENTIFICATION</scope>
</reference>
<protein>
    <submittedName>
        <fullName evidence="3">Uncharacterized protein</fullName>
    </submittedName>
</protein>
<evidence type="ECO:0000313" key="3">
    <source>
        <dbReference type="WBParaSite" id="nRc.2.0.1.t07349-RA"/>
    </source>
</evidence>
<dbReference type="WBParaSite" id="nRc.2.0.1.t07349-RA">
    <property type="protein sequence ID" value="nRc.2.0.1.t07349-RA"/>
    <property type="gene ID" value="nRc.2.0.1.g07349"/>
</dbReference>
<sequence>MAFDAVSQSEEYSSKSHLPSQIISQQIPRMENDDSSAVPEVTTQTDCAKRPLQTSRVETFTCFPIEL</sequence>
<name>A0A915I0X4_ROMCU</name>
<keyword evidence="2" id="KW-1185">Reference proteome</keyword>
<evidence type="ECO:0000256" key="1">
    <source>
        <dbReference type="SAM" id="MobiDB-lite"/>
    </source>
</evidence>
<feature type="region of interest" description="Disordered" evidence="1">
    <location>
        <begin position="1"/>
        <end position="46"/>
    </location>
</feature>
<accession>A0A915I0X4</accession>
<dbReference type="Proteomes" id="UP000887565">
    <property type="component" value="Unplaced"/>
</dbReference>
<proteinExistence type="predicted"/>
<dbReference type="AlphaFoldDB" id="A0A915I0X4"/>